<dbReference type="SUPFAM" id="SSF53474">
    <property type="entry name" value="alpha/beta-Hydrolases"/>
    <property type="match status" value="1"/>
</dbReference>
<evidence type="ECO:0000259" key="4">
    <source>
        <dbReference type="Pfam" id="PF00135"/>
    </source>
</evidence>
<feature type="domain" description="Carboxylesterase type B" evidence="4">
    <location>
        <begin position="64"/>
        <end position="529"/>
    </location>
</feature>
<dbReference type="Gene3D" id="3.40.50.1820">
    <property type="entry name" value="alpha/beta hydrolase"/>
    <property type="match status" value="1"/>
</dbReference>
<accession>A0A927WKX2</accession>
<evidence type="ECO:0000313" key="5">
    <source>
        <dbReference type="EMBL" id="MBE6084663.1"/>
    </source>
</evidence>
<dbReference type="EC" id="3.1.1.-" evidence="3"/>
<organism evidence="5 6">
    <name type="scientific">Selenomonas ruminantium</name>
    <dbReference type="NCBI Taxonomy" id="971"/>
    <lineage>
        <taxon>Bacteria</taxon>
        <taxon>Bacillati</taxon>
        <taxon>Bacillota</taxon>
        <taxon>Negativicutes</taxon>
        <taxon>Selenomonadales</taxon>
        <taxon>Selenomonadaceae</taxon>
        <taxon>Selenomonas</taxon>
    </lineage>
</organism>
<comment type="caution">
    <text evidence="5">The sequence shown here is derived from an EMBL/GenBank/DDBJ whole genome shotgun (WGS) entry which is preliminary data.</text>
</comment>
<comment type="similarity">
    <text evidence="1 3">Belongs to the type-B carboxylesterase/lipase family.</text>
</comment>
<dbReference type="InterPro" id="IPR050654">
    <property type="entry name" value="AChE-related_enzymes"/>
</dbReference>
<evidence type="ECO:0000313" key="6">
    <source>
        <dbReference type="Proteomes" id="UP000772151"/>
    </source>
</evidence>
<feature type="chain" id="PRO_5038170463" description="Carboxylic ester hydrolase" evidence="3">
    <location>
        <begin position="29"/>
        <end position="557"/>
    </location>
</feature>
<proteinExistence type="inferred from homology"/>
<evidence type="ECO:0000256" key="1">
    <source>
        <dbReference type="ARBA" id="ARBA00005964"/>
    </source>
</evidence>
<dbReference type="PANTHER" id="PTHR43918:SF4">
    <property type="entry name" value="CARBOXYLIC ESTER HYDROLASE"/>
    <property type="match status" value="1"/>
</dbReference>
<feature type="signal peptide" evidence="3">
    <location>
        <begin position="1"/>
        <end position="28"/>
    </location>
</feature>
<evidence type="ECO:0000256" key="2">
    <source>
        <dbReference type="ARBA" id="ARBA00022801"/>
    </source>
</evidence>
<name>A0A927WKX2_SELRU</name>
<dbReference type="Pfam" id="PF00135">
    <property type="entry name" value="COesterase"/>
    <property type="match status" value="1"/>
</dbReference>
<keyword evidence="2 3" id="KW-0378">Hydrolase</keyword>
<dbReference type="GO" id="GO:0052689">
    <property type="term" value="F:carboxylic ester hydrolase activity"/>
    <property type="evidence" value="ECO:0007669"/>
    <property type="project" value="TreeGrafter"/>
</dbReference>
<dbReference type="InterPro" id="IPR019826">
    <property type="entry name" value="Carboxylesterase_B_AS"/>
</dbReference>
<dbReference type="Proteomes" id="UP000772151">
    <property type="component" value="Unassembled WGS sequence"/>
</dbReference>
<dbReference type="InterPro" id="IPR029058">
    <property type="entry name" value="AB_hydrolase_fold"/>
</dbReference>
<reference evidence="5" key="1">
    <citation type="submission" date="2019-04" db="EMBL/GenBank/DDBJ databases">
        <title>Evolution of Biomass-Degrading Anaerobic Consortia Revealed by Metagenomics.</title>
        <authorList>
            <person name="Peng X."/>
        </authorList>
    </citation>
    <scope>NUCLEOTIDE SEQUENCE</scope>
    <source>
        <strain evidence="5">SIG242</strain>
    </source>
</reference>
<protein>
    <recommendedName>
        <fullName evidence="3">Carboxylic ester hydrolase</fullName>
        <ecNumber evidence="3">3.1.1.-</ecNumber>
    </recommendedName>
</protein>
<keyword evidence="3" id="KW-0732">Signal</keyword>
<dbReference type="PROSITE" id="PS00122">
    <property type="entry name" value="CARBOXYLESTERASE_B_1"/>
    <property type="match status" value="1"/>
</dbReference>
<dbReference type="EMBL" id="SVCA01000002">
    <property type="protein sequence ID" value="MBE6084663.1"/>
    <property type="molecule type" value="Genomic_DNA"/>
</dbReference>
<sequence length="557" mass="62420">MRGKFMALAMLGVMVFCLTLGVSSSTSATEKPLNEIKAELKAQYGENKRITDGNYDKSLAVKCINGTFVGKKHDGVIAYKGIPFVGRQPVGELRWKAPVDVVPDDGVYEAYYNGKTPCQLDYDAQVASVYVRGEDCLYLNVWKADDGRKNKPVMVWIHGGAFTAGGTVEPREEGTNFVKENPDAIVISIEYRLGVFGFLHLSHLPDGKDYPDAQNLGLMDQMMALKWIHENIASFGGDPDNVTIWGESAGGDSVTTLPLIEGSHKYFKRVIAQSGTPVLSKTTKQAIDDTNEFMAILGCKTVADLQKIEVEKLLAALETLGDMRIGPERDGKYLPLDPYEAYANGAAKDIDILQGCNKDEMNFFMAESGVGEPFVKEYTRRFAKNSVLLTDTEKALVESFCKDVKGEKYEQLCRLYDQIWFIAPLFRISENQTKAGGKVYTYFFTAESSVPLMKSGHGVEISLIFNHPEETRVSGRAFDETFSKTMRRMWVQFAKTGNPSLSAKDSPDGKAHAWPLYDLKNKNVMIFDEFNIHPEKESQRKILDWERTYFLTKYFCL</sequence>
<dbReference type="AlphaFoldDB" id="A0A927WKX2"/>
<evidence type="ECO:0000256" key="3">
    <source>
        <dbReference type="RuleBase" id="RU361235"/>
    </source>
</evidence>
<gene>
    <name evidence="5" type="ORF">E7203_04235</name>
</gene>
<dbReference type="InterPro" id="IPR002018">
    <property type="entry name" value="CarbesteraseB"/>
</dbReference>
<dbReference type="PANTHER" id="PTHR43918">
    <property type="entry name" value="ACETYLCHOLINESTERASE"/>
    <property type="match status" value="1"/>
</dbReference>